<dbReference type="Pfam" id="PF11737">
    <property type="entry name" value="DUF3300"/>
    <property type="match status" value="1"/>
</dbReference>
<sequence length="533" mass="57373">MKLVSRMVVMGAFLASLSIGLPALAQTADQPPQAPSSASAPIADQGALKPAELEALVAPIALYPDTLLSNVLMASTYPLEVVHAARWLTQNKDLKEDALKTAAEKQEWDASVKALIATPSVLQMMNEHLEWTQKLGEAFLAQQQDVMDAVQRLRSKAYDRKKLVTTNEQKVTVREDQNRQFIYIEPAAPDSIYVPYYEPQVVFGDWPYSDYPAYPYYWGYPGYIGAGLIATGVAFGAAYALGRWATGGYWGSGGWWGGSRVNWGGGAIDINRGAHVEHWRHDTRHRQGARYNNSNLQQRFGNANRPQGGRQGLGNANRPNAGDRAQRGDRSQRADRGRAANRQAAVNRGAGNRQARNRSSAGRHARSGNRVAHRGGSRAGHFRPAAGRGGAARFAGGGHRAAAFRGGGGGRSFHGGGGGGFRGGGGRGGGGRGGGGRRSDINLKHDVVLLGRLDNGLGYYRFAYNGSDKAYVGVIAQEVQEVRPDAVTRGEDGYLRVYYERLGLTFTSYESWARGGGVIPRSAGSPPAGRSHL</sequence>
<protein>
    <submittedName>
        <fullName evidence="4">Uncharacterized protein DUF3300</fullName>
    </submittedName>
</protein>
<evidence type="ECO:0000313" key="4">
    <source>
        <dbReference type="EMBL" id="TWB76010.1"/>
    </source>
</evidence>
<evidence type="ECO:0000313" key="5">
    <source>
        <dbReference type="Proteomes" id="UP000315914"/>
    </source>
</evidence>
<dbReference type="Proteomes" id="UP000315914">
    <property type="component" value="Unassembled WGS sequence"/>
</dbReference>
<dbReference type="PANTHER" id="PTHR40269">
    <property type="entry name" value="OUTER MEMBRANE PROTEIN-RELATED"/>
    <property type="match status" value="1"/>
</dbReference>
<dbReference type="AlphaFoldDB" id="A0A560K5Y1"/>
<feature type="compositionally biased region" description="Basic residues" evidence="1">
    <location>
        <begin position="361"/>
        <end position="376"/>
    </location>
</feature>
<comment type="caution">
    <text evidence="4">The sequence shown here is derived from an EMBL/GenBank/DDBJ whole genome shotgun (WGS) entry which is preliminary data.</text>
</comment>
<keyword evidence="5" id="KW-1185">Reference proteome</keyword>
<feature type="signal peptide" evidence="2">
    <location>
        <begin position="1"/>
        <end position="25"/>
    </location>
</feature>
<dbReference type="InterPro" id="IPR030392">
    <property type="entry name" value="S74_ICA"/>
</dbReference>
<feature type="domain" description="Peptidase S74" evidence="3">
    <location>
        <begin position="439"/>
        <end position="488"/>
    </location>
</feature>
<gene>
    <name evidence="4" type="ORF">FBZ95_104190</name>
</gene>
<feature type="region of interest" description="Disordered" evidence="1">
    <location>
        <begin position="297"/>
        <end position="438"/>
    </location>
</feature>
<feature type="chain" id="PRO_5021738955" evidence="2">
    <location>
        <begin position="26"/>
        <end position="533"/>
    </location>
</feature>
<organism evidence="4 5">
    <name type="scientific">Bradyrhizobium sacchari</name>
    <dbReference type="NCBI Taxonomy" id="1399419"/>
    <lineage>
        <taxon>Bacteria</taxon>
        <taxon>Pseudomonadati</taxon>
        <taxon>Pseudomonadota</taxon>
        <taxon>Alphaproteobacteria</taxon>
        <taxon>Hyphomicrobiales</taxon>
        <taxon>Nitrobacteraceae</taxon>
        <taxon>Bradyrhizobium</taxon>
    </lineage>
</organism>
<dbReference type="Pfam" id="PF13884">
    <property type="entry name" value="Peptidase_S74"/>
    <property type="match status" value="1"/>
</dbReference>
<keyword evidence="2" id="KW-0732">Signal</keyword>
<feature type="compositionally biased region" description="Low complexity" evidence="1">
    <location>
        <begin position="344"/>
        <end position="358"/>
    </location>
</feature>
<dbReference type="EMBL" id="VITW01000004">
    <property type="protein sequence ID" value="TWB76010.1"/>
    <property type="molecule type" value="Genomic_DNA"/>
</dbReference>
<evidence type="ECO:0000256" key="2">
    <source>
        <dbReference type="SAM" id="SignalP"/>
    </source>
</evidence>
<reference evidence="4 5" key="1">
    <citation type="submission" date="2019-06" db="EMBL/GenBank/DDBJ databases">
        <title>Genomic Encyclopedia of Type Strains, Phase IV (KMG-V): Genome sequencing to study the core and pangenomes of soil and plant-associated prokaryotes.</title>
        <authorList>
            <person name="Whitman W."/>
        </authorList>
    </citation>
    <scope>NUCLEOTIDE SEQUENCE [LARGE SCALE GENOMIC DNA]</scope>
    <source>
        <strain evidence="4 5">BR 10556</strain>
    </source>
</reference>
<evidence type="ECO:0000259" key="3">
    <source>
        <dbReference type="Pfam" id="PF13884"/>
    </source>
</evidence>
<feature type="compositionally biased region" description="Gly residues" evidence="1">
    <location>
        <begin position="387"/>
        <end position="436"/>
    </location>
</feature>
<dbReference type="InterPro" id="IPR021728">
    <property type="entry name" value="DUF3300"/>
</dbReference>
<feature type="compositionally biased region" description="Basic and acidic residues" evidence="1">
    <location>
        <begin position="324"/>
        <end position="338"/>
    </location>
</feature>
<proteinExistence type="predicted"/>
<evidence type="ECO:0000256" key="1">
    <source>
        <dbReference type="SAM" id="MobiDB-lite"/>
    </source>
</evidence>
<dbReference type="PANTHER" id="PTHR40269:SF1">
    <property type="entry name" value="OUTER MEMBRANE PROTEIN"/>
    <property type="match status" value="1"/>
</dbReference>
<accession>A0A560K5Y1</accession>
<name>A0A560K5Y1_9BRAD</name>